<organism evidence="1">
    <name type="scientific">Proteus mirabilis</name>
    <dbReference type="NCBI Taxonomy" id="584"/>
    <lineage>
        <taxon>Bacteria</taxon>
        <taxon>Pseudomonadati</taxon>
        <taxon>Pseudomonadota</taxon>
        <taxon>Gammaproteobacteria</taxon>
        <taxon>Enterobacterales</taxon>
        <taxon>Morganellaceae</taxon>
        <taxon>Proteus</taxon>
    </lineage>
</organism>
<gene>
    <name evidence="1" type="ORF">PGI2-PmCA72_022</name>
</gene>
<dbReference type="EMBL" id="MH990678">
    <property type="protein sequence ID" value="QAX89407.1"/>
    <property type="molecule type" value="Genomic_DNA"/>
</dbReference>
<accession>A0A411AN54</accession>
<proteinExistence type="predicted"/>
<protein>
    <submittedName>
        <fullName evidence="1">Uncharacterized protein</fullName>
    </submittedName>
</protein>
<sequence length="41" mass="4838">MNVKLNIFYQQAAFRWRFGYLDHSNLNNQPPTEVSKLQAPT</sequence>
<name>A0A411AN54_PROMI</name>
<dbReference type="RefSeq" id="WP_369503672.1">
    <property type="nucleotide sequence ID" value="NZ_JBFZON010000025.1"/>
</dbReference>
<evidence type="ECO:0000313" key="1">
    <source>
        <dbReference type="EMBL" id="QAX89407.1"/>
    </source>
</evidence>
<reference evidence="1" key="1">
    <citation type="submission" date="2018-09" db="EMBL/GenBank/DDBJ databases">
        <title>Distribution and characteristics of SGI1/PGI2 genomic island from Proteus strains in China.</title>
        <authorList>
            <person name="Xiao T."/>
            <person name="Wang D."/>
        </authorList>
    </citation>
    <scope>NUCLEOTIDE SEQUENCE</scope>
    <source>
        <strain evidence="1">CA150272</strain>
    </source>
</reference>
<dbReference type="AlphaFoldDB" id="A0A411AN54"/>